<dbReference type="OrthoDB" id="5522207at2"/>
<keyword evidence="1" id="KW-0614">Plasmid</keyword>
<accession>I0IJD9</accession>
<keyword evidence="2" id="KW-1185">Reference proteome</keyword>
<organism evidence="1 2">
    <name type="scientific">Phycisphaera mikurensis (strain NBRC 102666 / KCTC 22515 / FYK2301M01)</name>
    <dbReference type="NCBI Taxonomy" id="1142394"/>
    <lineage>
        <taxon>Bacteria</taxon>
        <taxon>Pseudomonadati</taxon>
        <taxon>Planctomycetota</taxon>
        <taxon>Phycisphaerae</taxon>
        <taxon>Phycisphaerales</taxon>
        <taxon>Phycisphaeraceae</taxon>
        <taxon>Phycisphaera</taxon>
    </lineage>
</organism>
<evidence type="ECO:0000313" key="2">
    <source>
        <dbReference type="Proteomes" id="UP000007881"/>
    </source>
</evidence>
<dbReference type="Proteomes" id="UP000007881">
    <property type="component" value="Plasmid pPSMK1"/>
</dbReference>
<dbReference type="PATRIC" id="fig|1142394.8.peg.3328"/>
<evidence type="ECO:0000313" key="1">
    <source>
        <dbReference type="EMBL" id="BAM05377.1"/>
    </source>
</evidence>
<sequence>MNPTRAFPLGRTVATVSVVQIFTIRDLAGLLRRHLRGDIGLLCPNDAEANRLAVKHGGRVLSRFDTPHGEVYVITEADRSSTTILFPDEY</sequence>
<dbReference type="HOGENOM" id="CLU_162353_1_0_0"/>
<reference evidence="1 2" key="1">
    <citation type="submission" date="2012-02" db="EMBL/GenBank/DDBJ databases">
        <title>Complete genome sequence of Phycisphaera mikurensis NBRC 102666.</title>
        <authorList>
            <person name="Ankai A."/>
            <person name="Hosoyama A."/>
            <person name="Terui Y."/>
            <person name="Sekine M."/>
            <person name="Fukai R."/>
            <person name="Kato Y."/>
            <person name="Nakamura S."/>
            <person name="Yamada-Narita S."/>
            <person name="Kawakoshi A."/>
            <person name="Fukunaga Y."/>
            <person name="Yamazaki S."/>
            <person name="Fujita N."/>
        </authorList>
    </citation>
    <scope>NUCLEOTIDE SEQUENCE [LARGE SCALE GENOMIC DNA]</scope>
    <source>
        <strain evidence="2">NBRC 102666 / KCTC 22515 / FYK2301M01</strain>
        <plasmid evidence="1 2">pPSMK1</plasmid>
    </source>
</reference>
<dbReference type="KEGG" id="phm:PSMK_p00150"/>
<geneLocation type="plasmid" evidence="1 2">
    <name>pPSMK1</name>
</geneLocation>
<dbReference type="EMBL" id="AP012339">
    <property type="protein sequence ID" value="BAM05377.1"/>
    <property type="molecule type" value="Genomic_DNA"/>
</dbReference>
<dbReference type="RefSeq" id="WP_014438580.1">
    <property type="nucleotide sequence ID" value="NC_017081.1"/>
</dbReference>
<dbReference type="AlphaFoldDB" id="I0IJD9"/>
<proteinExistence type="predicted"/>
<name>I0IJD9_PHYMF</name>
<gene>
    <name evidence="1" type="ordered locus">PSMK_p00150</name>
</gene>
<protein>
    <submittedName>
        <fullName evidence="1">Uncharacterized protein</fullName>
    </submittedName>
</protein>
<dbReference type="eggNOG" id="ENOG5032YPG">
    <property type="taxonomic scope" value="Bacteria"/>
</dbReference>